<dbReference type="RefSeq" id="WP_068820969.1">
    <property type="nucleotide sequence ID" value="NZ_LWHJ01000011.1"/>
</dbReference>
<dbReference type="Pfam" id="PF04851">
    <property type="entry name" value="ResIII"/>
    <property type="match status" value="1"/>
</dbReference>
<feature type="coiled-coil region" evidence="1">
    <location>
        <begin position="1728"/>
        <end position="1786"/>
    </location>
</feature>
<dbReference type="PANTHER" id="PTHR41313">
    <property type="entry name" value="ADENINE-SPECIFIC METHYLTRANSFERASE"/>
    <property type="match status" value="1"/>
</dbReference>
<dbReference type="InterPro" id="IPR029063">
    <property type="entry name" value="SAM-dependent_MTases_sf"/>
</dbReference>
<accession>A0A179DLF6</accession>
<dbReference type="InterPro" id="IPR052933">
    <property type="entry name" value="DNA_Protect_Modify"/>
</dbReference>
<dbReference type="Proteomes" id="UP000078459">
    <property type="component" value="Unassembled WGS sequence"/>
</dbReference>
<reference evidence="4 5" key="1">
    <citation type="submission" date="2016-04" db="EMBL/GenBank/DDBJ databases">
        <authorList>
            <person name="Evans L.H."/>
            <person name="Alamgir A."/>
            <person name="Owens N."/>
            <person name="Weber N.D."/>
            <person name="Virtaneva K."/>
            <person name="Barbian K."/>
            <person name="Babar A."/>
            <person name="Rosenke K."/>
        </authorList>
    </citation>
    <scope>NUCLEOTIDE SEQUENCE [LARGE SCALE GENOMIC DNA]</scope>
    <source>
        <strain evidence="4 5">CCM 8644</strain>
    </source>
</reference>
<dbReference type="GO" id="GO:0005524">
    <property type="term" value="F:ATP binding"/>
    <property type="evidence" value="ECO:0007669"/>
    <property type="project" value="InterPro"/>
</dbReference>
<dbReference type="PROSITE" id="PS51194">
    <property type="entry name" value="HELICASE_CTER"/>
    <property type="match status" value="1"/>
</dbReference>
<feature type="domain" description="Helicase ATP-binding" evidence="2">
    <location>
        <begin position="953"/>
        <end position="1208"/>
    </location>
</feature>
<dbReference type="PROSITE" id="PS51192">
    <property type="entry name" value="HELICASE_ATP_BIND_1"/>
    <property type="match status" value="1"/>
</dbReference>
<dbReference type="GO" id="GO:0008168">
    <property type="term" value="F:methyltransferase activity"/>
    <property type="evidence" value="ECO:0007669"/>
    <property type="project" value="UniProtKB-KW"/>
</dbReference>
<evidence type="ECO:0000256" key="1">
    <source>
        <dbReference type="SAM" id="Coils"/>
    </source>
</evidence>
<dbReference type="GO" id="GO:0032259">
    <property type="term" value="P:methylation"/>
    <property type="evidence" value="ECO:0007669"/>
    <property type="project" value="UniProtKB-KW"/>
</dbReference>
<keyword evidence="4" id="KW-0489">Methyltransferase</keyword>
<dbReference type="Gene3D" id="3.40.50.300">
    <property type="entry name" value="P-loop containing nucleotide triphosphate hydrolases"/>
    <property type="match status" value="2"/>
</dbReference>
<gene>
    <name evidence="4" type="ORF">A5893_02130</name>
</gene>
<dbReference type="OrthoDB" id="9815272at2"/>
<sequence length="1825" mass="207980">MSFRPAEQLTANINALKIALRTDGNDYLPPKEIEELKNYGGFGGIKAILYPKAAISQWEKLGATSEDLKLYSSMMEFHQLLEGNLSAYDYQEAISSAKNSVLTAFYTPEFLPELIYNSLAKLQLSPKKIYEPSAGAGIFISKAIEKFQSLERVEAVEKDLLTARVLATLLKNIQIENQINHNGFEELKAKPANDLVISNIPFGNFSVYDQTIEDNDVKSGIHNYFFAKGLEHLGEGGLMVYLTTDAFLNSPSNKPARSYLFNRADFVGLAVMPDNLMTDHAGTTAPTHLLLVQKNTFKVKLSTDEILLVESIAKLDGQQEYFVNEYIESHPELICGDQIDIGTNQYGKPHLRVLQNGKLDGISDQLSAILTKSLLTKFNRSLWIDLQESFVKQKEKQQVTITFLNAPVFKVSSNIAQLGLFDVPNETNTNRAVDYLSDLDEAIINPQTAKVVSTLSRKSNPKHEGIVLVTAKTKSNQRFQYKLYSNIAEIKPSQKWLKLPELQYELNRVSKFINGTDIEFVQSTAPFFENPFHLVAHQKISISLKPYEEIGMLWTDGNIIGRLIETGIAKDIAAMSPIAQQDLAFYKKYIDLRDAYLAFDHQENVDSPETEVLRIKCDKSYDAFFSAYGNLNLPANKRKILEDHAFGLMMLSSVERIEGVRFSKSDILKAPLAQKETIFFTKDPIEALGRCLSDLGRVDIPLISKSLGKSESETLNALKLHIFYDPAKDAWDTATQYLSGNVVEKLKVVTAKHKRHPEDVNFMASLEAIRKVQPELIPFEILDFNFGERWIPLSFYERYVSSLLESDVEITYLTSIDSFKVNSNNYLSKARNQFSITPKSGRTTYASTLLEHALENTNPHFTYEIKRGNETIRIPDNEAIQLAFEKIEGIRNGFVAWLKTLPLEEQNTIEKLYNEKFNCYVLQEFDGTHLKFPGLKKNTLGIEDLYSSQKNAVWRIIQNRGALIDHEVGLGKTLTMIVAAQEMKRLGIIQKPMILALKANVNQITETYQQAYPHAKILAPREKDFTPDKRLRLFHEIKNNNWDCIILTHDQFGKIPQSPEKQQEILGQEIENLEKDLATLQSLGGTMSKKLLKGLEIRKNNLNTKLQSILHKIENQKDTGIDFKEMSIDHLFIDESHKFKNLGFTSRHQRVAGLGNTQGSQKALNMLFAIRTLQDEQGSDLNVTFLSGTPISNSLTEMYLIFKYLRPRELERQNISNFDAWAAVFAKKTTDFEFSVTNEIVAKERFRHFIKVPELALFYNEITDYKTAKHINLDKPELAEELINIQPTPEQRDFISRLMEFAKTGDATLIGRAPLTDDEDKGRMLIATNYAKKMAADMRLVDENLYEDHPHNKANTCARKVAEIYRESHQLKGTQIIFSDIGTPKPDRFNIYDAIKDKLVRDFNIPGEEITYIHDWTDLKKPVLFQKMNKGEIRILIGSTEKAGTGLNVQAKVVAMHHMDIPWKPSELEQRNGRGARQGNLLAKSDFGNKVRNFIYAVEQSLDNYKFNLLKNKQTFISQMKNCGLSKRSIDEGGMDEQTGMNFAEYVAILSGDTSLLEKSKLEKKVAVLESLKTAHFRQVSKYRFQLGDFESQLPKSNEILKDLSRDAKHYNASLLFEKDGTKANPVKIMGLENQPNEAIGKYLINLHQNWNPKDDFQGTKPLGKLYGFELYISQKREAFQNNGIIDFERSNFLYAQHPDSIIKYNFNHGQPNLDNPKLAVRYFLNAIDKVNGLKEKQEKTIIELENEIKSITELVKQPYEKEEQLKALKIELTELEKEINAKLTKHQMPEETEEDNIKINKQEAIVRPISIPENQSRKSIRISI</sequence>
<feature type="domain" description="Helicase C-terminal" evidence="3">
    <location>
        <begin position="1360"/>
        <end position="1513"/>
    </location>
</feature>
<comment type="caution">
    <text evidence="4">The sequence shown here is derived from an EMBL/GenBank/DDBJ whole genome shotgun (WGS) entry which is preliminary data.</text>
</comment>
<protein>
    <submittedName>
        <fullName evidence="4">DNA methylase</fullName>
    </submittedName>
</protein>
<evidence type="ECO:0000313" key="5">
    <source>
        <dbReference type="Proteomes" id="UP000078459"/>
    </source>
</evidence>
<feature type="coiled-coil region" evidence="1">
    <location>
        <begin position="1063"/>
        <end position="1119"/>
    </location>
</feature>
<dbReference type="GO" id="GO:0003677">
    <property type="term" value="F:DNA binding"/>
    <property type="evidence" value="ECO:0007669"/>
    <property type="project" value="InterPro"/>
</dbReference>
<keyword evidence="5" id="KW-1185">Reference proteome</keyword>
<dbReference type="STRING" id="1826909.A5893_02130"/>
<proteinExistence type="predicted"/>
<dbReference type="Pfam" id="PF00271">
    <property type="entry name" value="Helicase_C"/>
    <property type="match status" value="1"/>
</dbReference>
<reference evidence="4 5" key="2">
    <citation type="submission" date="2016-06" db="EMBL/GenBank/DDBJ databases">
        <title>Pedobacter psychrophilus sp. nov., isolated from Antarctic fragmentary rock.</title>
        <authorList>
            <person name="Svec P."/>
        </authorList>
    </citation>
    <scope>NUCLEOTIDE SEQUENCE [LARGE SCALE GENOMIC DNA]</scope>
    <source>
        <strain evidence="4 5">CCM 8644</strain>
    </source>
</reference>
<dbReference type="InterPro" id="IPR027417">
    <property type="entry name" value="P-loop_NTPase"/>
</dbReference>
<dbReference type="PANTHER" id="PTHR41313:SF1">
    <property type="entry name" value="DNA METHYLASE ADENINE-SPECIFIC DOMAIN-CONTAINING PROTEIN"/>
    <property type="match status" value="1"/>
</dbReference>
<dbReference type="SMART" id="SM00487">
    <property type="entry name" value="DEXDc"/>
    <property type="match status" value="1"/>
</dbReference>
<keyword evidence="4" id="KW-0808">Transferase</keyword>
<dbReference type="PRINTS" id="PR00507">
    <property type="entry name" value="N12N6MTFRASE"/>
</dbReference>
<evidence type="ECO:0000259" key="2">
    <source>
        <dbReference type="PROSITE" id="PS51192"/>
    </source>
</evidence>
<name>A0A179DLF6_9SPHI</name>
<keyword evidence="1" id="KW-0175">Coiled coil</keyword>
<dbReference type="SUPFAM" id="SSF52540">
    <property type="entry name" value="P-loop containing nucleoside triphosphate hydrolases"/>
    <property type="match status" value="2"/>
</dbReference>
<dbReference type="InterPro" id="IPR001650">
    <property type="entry name" value="Helicase_C-like"/>
</dbReference>
<evidence type="ECO:0000313" key="4">
    <source>
        <dbReference type="EMBL" id="OAQ41937.1"/>
    </source>
</evidence>
<dbReference type="SUPFAM" id="SSF53335">
    <property type="entry name" value="S-adenosyl-L-methionine-dependent methyltransferases"/>
    <property type="match status" value="1"/>
</dbReference>
<dbReference type="EMBL" id="LWHJ01000011">
    <property type="protein sequence ID" value="OAQ41937.1"/>
    <property type="molecule type" value="Genomic_DNA"/>
</dbReference>
<dbReference type="InterPro" id="IPR006935">
    <property type="entry name" value="Helicase/UvrB_N"/>
</dbReference>
<evidence type="ECO:0000259" key="3">
    <source>
        <dbReference type="PROSITE" id="PS51194"/>
    </source>
</evidence>
<dbReference type="SMART" id="SM00490">
    <property type="entry name" value="HELICc"/>
    <property type="match status" value="1"/>
</dbReference>
<dbReference type="Gene3D" id="3.40.50.150">
    <property type="entry name" value="Vaccinia Virus protein VP39"/>
    <property type="match status" value="1"/>
</dbReference>
<organism evidence="4 5">
    <name type="scientific">Pedobacter psychrophilus</name>
    <dbReference type="NCBI Taxonomy" id="1826909"/>
    <lineage>
        <taxon>Bacteria</taxon>
        <taxon>Pseudomonadati</taxon>
        <taxon>Bacteroidota</taxon>
        <taxon>Sphingobacteriia</taxon>
        <taxon>Sphingobacteriales</taxon>
        <taxon>Sphingobacteriaceae</taxon>
        <taxon>Pedobacter</taxon>
    </lineage>
</organism>
<dbReference type="GO" id="GO:0016787">
    <property type="term" value="F:hydrolase activity"/>
    <property type="evidence" value="ECO:0007669"/>
    <property type="project" value="InterPro"/>
</dbReference>
<dbReference type="InterPro" id="IPR014001">
    <property type="entry name" value="Helicase_ATP-bd"/>
</dbReference>